<dbReference type="EMBL" id="PP511590">
    <property type="protein sequence ID" value="XCD05661.1"/>
    <property type="molecule type" value="Genomic_DNA"/>
</dbReference>
<evidence type="ECO:0000313" key="2">
    <source>
        <dbReference type="EMBL" id="XCD07215.1"/>
    </source>
</evidence>
<reference evidence="2" key="1">
    <citation type="submission" date="2024-03" db="EMBL/GenBank/DDBJ databases">
        <title>Diverse circular DNA viruses in blood, oral, and fecal samples of captive lemurs.</title>
        <authorList>
            <person name="Paietta E.N."/>
            <person name="Kraberger S."/>
            <person name="Lund M.C."/>
            <person name="Custer J.M."/>
            <person name="Vargas K.M."/>
            <person name="Ehmke E.E."/>
            <person name="Yoder A.D."/>
            <person name="Varsani A."/>
        </authorList>
    </citation>
    <scope>NUCLEOTIDE SEQUENCE</scope>
    <source>
        <strain evidence="1">Duke_24FS_127</strain>
        <strain evidence="2">Duke_26_106</strain>
        <strain evidence="3">Duke_27FF_2135</strain>
    </source>
</reference>
<protein>
    <submittedName>
        <fullName evidence="2">DNA pilot protein</fullName>
    </submittedName>
</protein>
<organism evidence="2">
    <name type="scientific">Dulem virus 89</name>
    <dbReference type="NCBI Taxonomy" id="3145800"/>
    <lineage>
        <taxon>Viruses</taxon>
        <taxon>Monodnaviria</taxon>
        <taxon>Sangervirae</taxon>
        <taxon>Phixviricota</taxon>
        <taxon>Malgrandaviricetes</taxon>
        <taxon>Petitvirales</taxon>
        <taxon>Microviridae</taxon>
        <taxon>Microvirus</taxon>
    </lineage>
</organism>
<dbReference type="EMBL" id="PP511781">
    <property type="protein sequence ID" value="XCD07310.1"/>
    <property type="molecule type" value="Genomic_DNA"/>
</dbReference>
<proteinExistence type="predicted"/>
<evidence type="ECO:0000313" key="1">
    <source>
        <dbReference type="EMBL" id="XCD05661.1"/>
    </source>
</evidence>
<sequence length="230" mass="24670">MCATALSAGVASRGFDFSGLGSLASSIIGGVSSSRSQKRLIQAQMQMAREQMAFQERMSNTAHQREVSDLMAAGLNPVLSANGGASSPAGASAVLGDAPESVGINTALSIRHMNNETALRKSQELLNDAHANNASSSSMFTDTQRKQFEDWNPLVQQSIVNNNNANSARAMADAYNSTRIANETVRSIRANTYGQHLSNQINQKDADFYNTKFGRFVYGLGRTINSTRGI</sequence>
<dbReference type="EMBL" id="PP511767">
    <property type="protein sequence ID" value="XCD07215.1"/>
    <property type="molecule type" value="Genomic_DNA"/>
</dbReference>
<evidence type="ECO:0000313" key="3">
    <source>
        <dbReference type="EMBL" id="XCD07310.1"/>
    </source>
</evidence>
<name>A0AAU8B6S3_9VIRU</name>
<accession>A0AAU8B6S3</accession>